<feature type="domain" description="Histidine kinase" evidence="8">
    <location>
        <begin position="291"/>
        <end position="499"/>
    </location>
</feature>
<dbReference type="SUPFAM" id="SSF47384">
    <property type="entry name" value="Homodimeric domain of signal transducing histidine kinase"/>
    <property type="match status" value="1"/>
</dbReference>
<dbReference type="PANTHER" id="PTHR45453">
    <property type="entry name" value="PHOSPHATE REGULON SENSOR PROTEIN PHOR"/>
    <property type="match status" value="1"/>
</dbReference>
<dbReference type="Proteomes" id="UP000279600">
    <property type="component" value="Chromosome"/>
</dbReference>
<organism evidence="9 10">
    <name type="scientific">Nonlabens ponticola</name>
    <dbReference type="NCBI Taxonomy" id="2496866"/>
    <lineage>
        <taxon>Bacteria</taxon>
        <taxon>Pseudomonadati</taxon>
        <taxon>Bacteroidota</taxon>
        <taxon>Flavobacteriia</taxon>
        <taxon>Flavobacteriales</taxon>
        <taxon>Flavobacteriaceae</taxon>
        <taxon>Nonlabens</taxon>
    </lineage>
</organism>
<keyword evidence="7" id="KW-0812">Transmembrane</keyword>
<dbReference type="GO" id="GO:0000155">
    <property type="term" value="F:phosphorelay sensor kinase activity"/>
    <property type="evidence" value="ECO:0007669"/>
    <property type="project" value="InterPro"/>
</dbReference>
<name>A0A3S9MWA0_9FLAO</name>
<dbReference type="SMART" id="SM00387">
    <property type="entry name" value="HATPase_c"/>
    <property type="match status" value="1"/>
</dbReference>
<dbReference type="InterPro" id="IPR036097">
    <property type="entry name" value="HisK_dim/P_sf"/>
</dbReference>
<reference evidence="9 10" key="1">
    <citation type="submission" date="2018-12" db="EMBL/GenBank/DDBJ databases">
        <title>Complete genome of Nonlabens sp. MJ115.</title>
        <authorList>
            <person name="Choi H.S."/>
            <person name="Jung J."/>
        </authorList>
    </citation>
    <scope>NUCLEOTIDE SEQUENCE [LARGE SCALE GENOMIC DNA]</scope>
    <source>
        <strain evidence="9 10">MJ115</strain>
    </source>
</reference>
<evidence type="ECO:0000259" key="8">
    <source>
        <dbReference type="PROSITE" id="PS50109"/>
    </source>
</evidence>
<dbReference type="InterPro" id="IPR036890">
    <property type="entry name" value="HATPase_C_sf"/>
</dbReference>
<dbReference type="KEGG" id="noj:EJ995_04130"/>
<dbReference type="Gene3D" id="3.30.565.10">
    <property type="entry name" value="Histidine kinase-like ATPase, C-terminal domain"/>
    <property type="match status" value="1"/>
</dbReference>
<evidence type="ECO:0000256" key="5">
    <source>
        <dbReference type="ARBA" id="ARBA00022777"/>
    </source>
</evidence>
<keyword evidence="3" id="KW-0597">Phosphoprotein</keyword>
<dbReference type="CDD" id="cd00075">
    <property type="entry name" value="HATPase"/>
    <property type="match status" value="1"/>
</dbReference>
<dbReference type="CDD" id="cd00082">
    <property type="entry name" value="HisKA"/>
    <property type="match status" value="1"/>
</dbReference>
<evidence type="ECO:0000256" key="3">
    <source>
        <dbReference type="ARBA" id="ARBA00022553"/>
    </source>
</evidence>
<dbReference type="RefSeq" id="WP_126445887.1">
    <property type="nucleotide sequence ID" value="NZ_CP034549.1"/>
</dbReference>
<evidence type="ECO:0000256" key="6">
    <source>
        <dbReference type="ARBA" id="ARBA00023012"/>
    </source>
</evidence>
<comment type="catalytic activity">
    <reaction evidence="1">
        <text>ATP + protein L-histidine = ADP + protein N-phospho-L-histidine.</text>
        <dbReference type="EC" id="2.7.13.3"/>
    </reaction>
</comment>
<evidence type="ECO:0000256" key="4">
    <source>
        <dbReference type="ARBA" id="ARBA00022679"/>
    </source>
</evidence>
<dbReference type="Gene3D" id="1.10.287.130">
    <property type="match status" value="1"/>
</dbReference>
<dbReference type="Pfam" id="PF02518">
    <property type="entry name" value="HATPase_c"/>
    <property type="match status" value="1"/>
</dbReference>
<keyword evidence="7" id="KW-0472">Membrane</keyword>
<dbReference type="GO" id="GO:0004721">
    <property type="term" value="F:phosphoprotein phosphatase activity"/>
    <property type="evidence" value="ECO:0007669"/>
    <property type="project" value="TreeGrafter"/>
</dbReference>
<dbReference type="SUPFAM" id="SSF55874">
    <property type="entry name" value="ATPase domain of HSP90 chaperone/DNA topoisomerase II/histidine kinase"/>
    <property type="match status" value="1"/>
</dbReference>
<dbReference type="EMBL" id="CP034549">
    <property type="protein sequence ID" value="AZQ43460.1"/>
    <property type="molecule type" value="Genomic_DNA"/>
</dbReference>
<keyword evidence="5 9" id="KW-0418">Kinase</keyword>
<protein>
    <recommendedName>
        <fullName evidence="2">histidine kinase</fullName>
        <ecNumber evidence="2">2.7.13.3</ecNumber>
    </recommendedName>
</protein>
<keyword evidence="10" id="KW-1185">Reference proteome</keyword>
<dbReference type="InterPro" id="IPR003661">
    <property type="entry name" value="HisK_dim/P_dom"/>
</dbReference>
<dbReference type="OrthoDB" id="1933776at2"/>
<keyword evidence="6" id="KW-0902">Two-component regulatory system</keyword>
<gene>
    <name evidence="9" type="ORF">EJ995_04130</name>
</gene>
<evidence type="ECO:0000313" key="9">
    <source>
        <dbReference type="EMBL" id="AZQ43460.1"/>
    </source>
</evidence>
<dbReference type="InterPro" id="IPR003594">
    <property type="entry name" value="HATPase_dom"/>
</dbReference>
<dbReference type="PROSITE" id="PS50109">
    <property type="entry name" value="HIS_KIN"/>
    <property type="match status" value="1"/>
</dbReference>
<dbReference type="EC" id="2.7.13.3" evidence="2"/>
<dbReference type="InterPro" id="IPR005467">
    <property type="entry name" value="His_kinase_dom"/>
</dbReference>
<dbReference type="PANTHER" id="PTHR45453:SF1">
    <property type="entry name" value="PHOSPHATE REGULON SENSOR PROTEIN PHOR"/>
    <property type="match status" value="1"/>
</dbReference>
<dbReference type="InterPro" id="IPR050351">
    <property type="entry name" value="BphY/WalK/GraS-like"/>
</dbReference>
<dbReference type="AlphaFoldDB" id="A0A3S9MWA0"/>
<evidence type="ECO:0000256" key="7">
    <source>
        <dbReference type="SAM" id="Phobius"/>
    </source>
</evidence>
<dbReference type="GO" id="GO:0005886">
    <property type="term" value="C:plasma membrane"/>
    <property type="evidence" value="ECO:0007669"/>
    <property type="project" value="TreeGrafter"/>
</dbReference>
<feature type="transmembrane region" description="Helical" evidence="7">
    <location>
        <begin position="251"/>
        <end position="272"/>
    </location>
</feature>
<dbReference type="GO" id="GO:0016036">
    <property type="term" value="P:cellular response to phosphate starvation"/>
    <property type="evidence" value="ECO:0007669"/>
    <property type="project" value="TreeGrafter"/>
</dbReference>
<dbReference type="SMART" id="SM00388">
    <property type="entry name" value="HisKA"/>
    <property type="match status" value="1"/>
</dbReference>
<evidence type="ECO:0000256" key="2">
    <source>
        <dbReference type="ARBA" id="ARBA00012438"/>
    </source>
</evidence>
<dbReference type="PRINTS" id="PR00344">
    <property type="entry name" value="BCTRLSENSOR"/>
</dbReference>
<sequence length="499" mass="56405">MNAIKYSRLLLLAAIVTLLTIAVQVYLLYKDFEVSEQDLNQDVRQILDDSVEDYFTLQATTNKIDLTQFTDSSSKKVTKFQEILTIIDLPKNQFKERIKELVDPDSIQVINSTINETPNKFYSDGTEKMLFGDIKKKNEKSANSTGGTTSFKFSSDNLEGEILEFSSRVVFSYKYNEIDLEVLDSLVQTDLQNEKIDIHYDFAYTFNDSLITLDRNIAGDTITNNNILIKVDSELKMVYGGQTSTILKRNLAGLSVSLILILVVMGCLFYLLQIIKRQKQITQVKNDLISNITHEFKTPIATASAALEGVQNFTGTTDSAKSDKYLEIGREQLVKLNVMVEKLLETATIDSEQLLLRKTRFDMTTTVSSAVNRNKTEKKVNVDLPKEEILIHGDEFYLDNAINNLIDNAIKYGGNVITVSLKKNRNLVELIISDNGKKLNRENSKLIFEKFYRVSKGNQHDVKGHGIGLFYSRAIIEKHGGTLTLSLDPTTFKASLPYE</sequence>
<proteinExistence type="predicted"/>
<accession>A0A3S9MWA0</accession>
<evidence type="ECO:0000313" key="10">
    <source>
        <dbReference type="Proteomes" id="UP000279600"/>
    </source>
</evidence>
<keyword evidence="4" id="KW-0808">Transferase</keyword>
<keyword evidence="7" id="KW-1133">Transmembrane helix</keyword>
<dbReference type="Pfam" id="PF00512">
    <property type="entry name" value="HisKA"/>
    <property type="match status" value="1"/>
</dbReference>
<dbReference type="InterPro" id="IPR004358">
    <property type="entry name" value="Sig_transdc_His_kin-like_C"/>
</dbReference>
<evidence type="ECO:0000256" key="1">
    <source>
        <dbReference type="ARBA" id="ARBA00000085"/>
    </source>
</evidence>